<accession>A0A1S8CEK8</accession>
<evidence type="ECO:0000313" key="2">
    <source>
        <dbReference type="Proteomes" id="UP000216021"/>
    </source>
</evidence>
<reference evidence="1 2" key="1">
    <citation type="submission" date="2016-11" db="EMBL/GenBank/DDBJ databases">
        <title>Rahnella oryzae sp. nov., isolated from rice root.</title>
        <authorList>
            <person name="Zhang X.-X."/>
            <person name="Zhang J."/>
        </authorList>
    </citation>
    <scope>NUCLEOTIDE SEQUENCE [LARGE SCALE GENOMIC DNA]</scope>
    <source>
        <strain evidence="1 2">J11-6</strain>
    </source>
</reference>
<dbReference type="STRING" id="2034155.BMI79_21320"/>
<sequence>MWSEKEQSVKQQYRVRAVKVFCPRLGGPAEVPGEILMVLNSLPCLTPFVPEILAALNQLGFDARREQEPCPPDRVGIWVTVYGEPMLLQCELEALGLH</sequence>
<dbReference type="AlphaFoldDB" id="A0A1S8CEK8"/>
<evidence type="ECO:0000313" key="1">
    <source>
        <dbReference type="EMBL" id="OMQ19584.1"/>
    </source>
</evidence>
<keyword evidence="2" id="KW-1185">Reference proteome</keyword>
<comment type="caution">
    <text evidence="1">The sequence shown here is derived from an EMBL/GenBank/DDBJ whole genome shotgun (WGS) entry which is preliminary data.</text>
</comment>
<dbReference type="Proteomes" id="UP000216021">
    <property type="component" value="Unassembled WGS sequence"/>
</dbReference>
<proteinExistence type="predicted"/>
<dbReference type="EMBL" id="MOXD01000020">
    <property type="protein sequence ID" value="OMQ19584.1"/>
    <property type="molecule type" value="Genomic_DNA"/>
</dbReference>
<protein>
    <submittedName>
        <fullName evidence="1">Uncharacterized protein</fullName>
    </submittedName>
</protein>
<name>A0A1S8CEK8_9GAMM</name>
<gene>
    <name evidence="1" type="ORF">BMI79_21320</name>
</gene>
<organism evidence="1 2">
    <name type="scientific">Serratia oryzae</name>
    <dbReference type="NCBI Taxonomy" id="2034155"/>
    <lineage>
        <taxon>Bacteria</taxon>
        <taxon>Pseudomonadati</taxon>
        <taxon>Pseudomonadota</taxon>
        <taxon>Gammaproteobacteria</taxon>
        <taxon>Enterobacterales</taxon>
        <taxon>Yersiniaceae</taxon>
        <taxon>Serratia</taxon>
    </lineage>
</organism>